<keyword evidence="3" id="KW-1185">Reference proteome</keyword>
<dbReference type="InterPro" id="IPR043502">
    <property type="entry name" value="DNA/RNA_pol_sf"/>
</dbReference>
<feature type="compositionally biased region" description="Polar residues" evidence="1">
    <location>
        <begin position="593"/>
        <end position="605"/>
    </location>
</feature>
<dbReference type="InterPro" id="IPR021109">
    <property type="entry name" value="Peptidase_aspartic_dom_sf"/>
</dbReference>
<dbReference type="Proteomes" id="UP000008068">
    <property type="component" value="Unassembled WGS sequence"/>
</dbReference>
<feature type="region of interest" description="Disordered" evidence="1">
    <location>
        <begin position="122"/>
        <end position="169"/>
    </location>
</feature>
<feature type="compositionally biased region" description="Low complexity" evidence="1">
    <location>
        <begin position="582"/>
        <end position="592"/>
    </location>
</feature>
<gene>
    <name evidence="2" type="ORF">CAEBREN_04357</name>
</gene>
<accession>G0MR85</accession>
<feature type="region of interest" description="Disordered" evidence="1">
    <location>
        <begin position="582"/>
        <end position="605"/>
    </location>
</feature>
<dbReference type="OMA" id="HIAVHTI"/>
<evidence type="ECO:0000256" key="1">
    <source>
        <dbReference type="SAM" id="MobiDB-lite"/>
    </source>
</evidence>
<sequence length="1103" mass="123601">MAPKKKQYQAVMTFRTIKSMVTRELNAAQGLIATIERILESKDSSNLTVLDGYRHESSQQLRVLDQLPAKAERMLMASPNLCSQDVLEKNREELANHFAIRGYVPVRESVIGIMNNLHSAIRTTKASDPEADTTPEPSSDERLHSANSTPVQAHHGTSVTSSDTNSNNHVPLSQQQVMEFMASFSKRFECLENVLFDLVSEKTRNREDNGRSMAHGTPTAVASPANNATSPEVAPEQPVPINTVASVEHPAPPPSPVNTVVHAPIQQENSSLMYTNLINSILLTIPPFDGKPEEYAVFKQQFDMLVHEKKEIPDSLKHVLLLKLLTGDLKDRMRSTNISTRDYETLRSNLERQFNRDKDNKQIYLEQLKTFVFDEHDFDKMQADLDKFCIIINNLKNVGCATDDILFIDNFINKLPSIIMDTVYKRNRQKERTLAELIDITYDVITEKRALEKAKAAKKSTIQTSEVYTLQANPPQQTKGANGKSRQNQNKWFCGYCQSKEHSPFHCALTIQQKVKAVEDRKLCNNCLRTNHIAKNCRSNRSCRHCQQKHHTAHCTMNTTQKPIDNEKDKSAVEVVSKPLNSSMHMSSDSYSNKGSPGTTTAECIKNSSSLEKTTTIITDQFHRFDKSPDIGPKVPEDSSFNINVSRGIESDSKLPFLKIRTPQGQSLLALVDCGASSSIISTHSANKLQLPVIGTQPMTFSGFVAKSEEQPCKFYQLEVLDHENNSWSTAIASYHNMQIPFCAPNLSSSEIEALQSLGVNTQSIKDLQQHNGQFIDVILGNNILGHIGQKMSTLPSGRMVTRTILGTIVYPPISAGGLVPSNKTKPVVVSDYQKHIAVHTIDTPDFYLPKTTPNDGATPDNIVMYRFTRLPFGVNCSPFLLAITILQYLEIDPNPINQKIVENLYVDNVIMTSNDQEEILSYYNQLKLSFGKMHMNIRDFQVNSSEVMDHIPPQDRSPNNVNKVLGHLWNGADDTLTIKLPSPPPGVPTKRQIVAFLAKIYDPTGIVTPIGIQTKQLVSCLWEHKLKWSDPIPESLLTLWSSIANQFTSTSYTVPPTNAAINLQKELHIKISKVFFFSDSTCTLYWVLHKVSSHIGLKWARI</sequence>
<dbReference type="SUPFAM" id="SSF56672">
    <property type="entry name" value="DNA/RNA polymerases"/>
    <property type="match status" value="1"/>
</dbReference>
<feature type="compositionally biased region" description="Low complexity" evidence="1">
    <location>
        <begin position="157"/>
        <end position="168"/>
    </location>
</feature>
<dbReference type="InterPro" id="IPR008042">
    <property type="entry name" value="Retrotrans_Pao"/>
</dbReference>
<dbReference type="PANTHER" id="PTHR47331">
    <property type="entry name" value="PHD-TYPE DOMAIN-CONTAINING PROTEIN"/>
    <property type="match status" value="1"/>
</dbReference>
<proteinExistence type="predicted"/>
<dbReference type="Gene3D" id="2.40.70.10">
    <property type="entry name" value="Acid Proteases"/>
    <property type="match status" value="1"/>
</dbReference>
<dbReference type="Pfam" id="PF03564">
    <property type="entry name" value="DUF1759"/>
    <property type="match status" value="1"/>
</dbReference>
<evidence type="ECO:0000313" key="3">
    <source>
        <dbReference type="Proteomes" id="UP000008068"/>
    </source>
</evidence>
<dbReference type="HOGENOM" id="CLU_282886_0_0_1"/>
<evidence type="ECO:0008006" key="4">
    <source>
        <dbReference type="Google" id="ProtNLM"/>
    </source>
</evidence>
<dbReference type="OrthoDB" id="5865523at2759"/>
<reference evidence="3" key="1">
    <citation type="submission" date="2011-07" db="EMBL/GenBank/DDBJ databases">
        <authorList>
            <consortium name="Caenorhabditis brenneri Sequencing and Analysis Consortium"/>
            <person name="Wilson R.K."/>
        </authorList>
    </citation>
    <scope>NUCLEOTIDE SEQUENCE [LARGE SCALE GENOMIC DNA]</scope>
    <source>
        <strain evidence="3">PB2801</strain>
    </source>
</reference>
<dbReference type="InParanoid" id="G0MR85"/>
<feature type="region of interest" description="Disordered" evidence="1">
    <location>
        <begin position="205"/>
        <end position="236"/>
    </location>
</feature>
<protein>
    <recommendedName>
        <fullName evidence="4">Peptidase A2 domain-containing protein</fullName>
    </recommendedName>
</protein>
<dbReference type="EMBL" id="GL379808">
    <property type="protein sequence ID" value="EGT41985.1"/>
    <property type="molecule type" value="Genomic_DNA"/>
</dbReference>
<dbReference type="InterPro" id="IPR005312">
    <property type="entry name" value="DUF1759"/>
</dbReference>
<dbReference type="AlphaFoldDB" id="G0MR85"/>
<dbReference type="STRING" id="135651.G0MR85"/>
<evidence type="ECO:0000313" key="2">
    <source>
        <dbReference type="EMBL" id="EGT41985.1"/>
    </source>
</evidence>
<dbReference type="Pfam" id="PF05380">
    <property type="entry name" value="Peptidase_A17"/>
    <property type="match status" value="1"/>
</dbReference>
<name>G0MR85_CAEBE</name>
<dbReference type="eggNOG" id="KOG0017">
    <property type="taxonomic scope" value="Eukaryota"/>
</dbReference>
<organism evidence="3">
    <name type="scientific">Caenorhabditis brenneri</name>
    <name type="common">Nematode worm</name>
    <dbReference type="NCBI Taxonomy" id="135651"/>
    <lineage>
        <taxon>Eukaryota</taxon>
        <taxon>Metazoa</taxon>
        <taxon>Ecdysozoa</taxon>
        <taxon>Nematoda</taxon>
        <taxon>Chromadorea</taxon>
        <taxon>Rhabditida</taxon>
        <taxon>Rhabditina</taxon>
        <taxon>Rhabditomorpha</taxon>
        <taxon>Rhabditoidea</taxon>
        <taxon>Rhabditidae</taxon>
        <taxon>Peloderinae</taxon>
        <taxon>Caenorhabditis</taxon>
    </lineage>
</organism>